<gene>
    <name evidence="10" type="ORF">SAMN04488029_1660</name>
</gene>
<evidence type="ECO:0000256" key="6">
    <source>
        <dbReference type="RuleBase" id="RU003915"/>
    </source>
</evidence>
<evidence type="ECO:0000313" key="11">
    <source>
        <dbReference type="Proteomes" id="UP000192472"/>
    </source>
</evidence>
<dbReference type="InterPro" id="IPR001179">
    <property type="entry name" value="PPIase_FKBP_dom"/>
</dbReference>
<feature type="chain" id="PRO_5013162178" description="Peptidyl-prolyl cis-trans isomerase" evidence="8">
    <location>
        <begin position="19"/>
        <end position="305"/>
    </location>
</feature>
<dbReference type="Pfam" id="PF00254">
    <property type="entry name" value="FKBP_C"/>
    <property type="match status" value="1"/>
</dbReference>
<dbReference type="EC" id="5.2.1.8" evidence="6"/>
<dbReference type="PANTHER" id="PTHR43811:SF19">
    <property type="entry name" value="39 KDA FK506-BINDING NUCLEAR PROTEIN"/>
    <property type="match status" value="1"/>
</dbReference>
<proteinExistence type="inferred from homology"/>
<dbReference type="Gene3D" id="3.10.50.40">
    <property type="match status" value="2"/>
</dbReference>
<dbReference type="SUPFAM" id="SSF54534">
    <property type="entry name" value="FKBP-like"/>
    <property type="match status" value="2"/>
</dbReference>
<dbReference type="RefSeq" id="WP_084372184.1">
    <property type="nucleotide sequence ID" value="NZ_FWYF01000002.1"/>
</dbReference>
<dbReference type="EMBL" id="FWYF01000002">
    <property type="protein sequence ID" value="SMD33778.1"/>
    <property type="molecule type" value="Genomic_DNA"/>
</dbReference>
<evidence type="ECO:0000256" key="1">
    <source>
        <dbReference type="ARBA" id="ARBA00000971"/>
    </source>
</evidence>
<comment type="similarity">
    <text evidence="2 6">Belongs to the FKBP-type PPIase family.</text>
</comment>
<dbReference type="GO" id="GO:0003755">
    <property type="term" value="F:peptidyl-prolyl cis-trans isomerase activity"/>
    <property type="evidence" value="ECO:0007669"/>
    <property type="project" value="UniProtKB-UniRule"/>
</dbReference>
<feature type="coiled-coil region" evidence="7">
    <location>
        <begin position="144"/>
        <end position="173"/>
    </location>
</feature>
<feature type="domain" description="PPIase FKBP-type" evidence="9">
    <location>
        <begin position="218"/>
        <end position="305"/>
    </location>
</feature>
<evidence type="ECO:0000259" key="9">
    <source>
        <dbReference type="PROSITE" id="PS50059"/>
    </source>
</evidence>
<keyword evidence="7" id="KW-0175">Coiled coil</keyword>
<evidence type="ECO:0000256" key="3">
    <source>
        <dbReference type="ARBA" id="ARBA00023110"/>
    </source>
</evidence>
<dbReference type="PANTHER" id="PTHR43811">
    <property type="entry name" value="FKBP-TYPE PEPTIDYL-PROLYL CIS-TRANS ISOMERASE FKPA"/>
    <property type="match status" value="1"/>
</dbReference>
<dbReference type="STRING" id="692418.SAMN04488029_1660"/>
<reference evidence="10 11" key="1">
    <citation type="submission" date="2017-04" db="EMBL/GenBank/DDBJ databases">
        <authorList>
            <person name="Afonso C.L."/>
            <person name="Miller P.J."/>
            <person name="Scott M.A."/>
            <person name="Spackman E."/>
            <person name="Goraichik I."/>
            <person name="Dimitrov K.M."/>
            <person name="Suarez D.L."/>
            <person name="Swayne D.E."/>
        </authorList>
    </citation>
    <scope>NUCLEOTIDE SEQUENCE [LARGE SCALE GENOMIC DNA]</scope>
    <source>
        <strain evidence="10 11">DSM 26133</strain>
    </source>
</reference>
<organism evidence="10 11">
    <name type="scientific">Reichenbachiella faecimaris</name>
    <dbReference type="NCBI Taxonomy" id="692418"/>
    <lineage>
        <taxon>Bacteria</taxon>
        <taxon>Pseudomonadati</taxon>
        <taxon>Bacteroidota</taxon>
        <taxon>Cytophagia</taxon>
        <taxon>Cytophagales</taxon>
        <taxon>Reichenbachiellaceae</taxon>
        <taxon>Reichenbachiella</taxon>
    </lineage>
</organism>
<dbReference type="AlphaFoldDB" id="A0A1W2GBQ8"/>
<evidence type="ECO:0000313" key="10">
    <source>
        <dbReference type="EMBL" id="SMD33778.1"/>
    </source>
</evidence>
<dbReference type="Proteomes" id="UP000192472">
    <property type="component" value="Unassembled WGS sequence"/>
</dbReference>
<keyword evidence="11" id="KW-1185">Reference proteome</keyword>
<evidence type="ECO:0000256" key="2">
    <source>
        <dbReference type="ARBA" id="ARBA00006577"/>
    </source>
</evidence>
<keyword evidence="8" id="KW-0732">Signal</keyword>
<name>A0A1W2GBQ8_REIFA</name>
<accession>A0A1W2GBQ8</accession>
<evidence type="ECO:0000256" key="8">
    <source>
        <dbReference type="SAM" id="SignalP"/>
    </source>
</evidence>
<evidence type="ECO:0000256" key="7">
    <source>
        <dbReference type="SAM" id="Coils"/>
    </source>
</evidence>
<sequence>MKYNALLAILAISILSIACSEERTTESGIKVKVIEKGEGSALVDSTILRLNMKYLNGNGNEQWSSAKTNAPVPIQYIKEVWSTSGTMYEALEIMNVGDSVSFEVSAKDLYENTFKTGVPDSLDSTSNMTFYAKIVSMMTIDEFQAFQKEEYEKAQAKAREEQAAAQAKMLEDAADLIKQDGETIDAYLAEQNITPQVTETGLRYVITQEGEGANATDGNQVSVHYNGTLLDGTKFDSSYDRGQPFSFTLGQGRVIMGWDEGIALLNKGAKATLYIPSTLAYGETETGKIPANSILKFDVELVDFK</sequence>
<dbReference type="InterPro" id="IPR046357">
    <property type="entry name" value="PPIase_dom_sf"/>
</dbReference>
<evidence type="ECO:0000256" key="4">
    <source>
        <dbReference type="ARBA" id="ARBA00023235"/>
    </source>
</evidence>
<comment type="catalytic activity">
    <reaction evidence="1 5 6">
        <text>[protein]-peptidylproline (omega=180) = [protein]-peptidylproline (omega=0)</text>
        <dbReference type="Rhea" id="RHEA:16237"/>
        <dbReference type="Rhea" id="RHEA-COMP:10747"/>
        <dbReference type="Rhea" id="RHEA-COMP:10748"/>
        <dbReference type="ChEBI" id="CHEBI:83833"/>
        <dbReference type="ChEBI" id="CHEBI:83834"/>
        <dbReference type="EC" id="5.2.1.8"/>
    </reaction>
</comment>
<dbReference type="FunFam" id="3.10.50.40:FF:000006">
    <property type="entry name" value="Peptidyl-prolyl cis-trans isomerase"/>
    <property type="match status" value="1"/>
</dbReference>
<feature type="signal peptide" evidence="8">
    <location>
        <begin position="1"/>
        <end position="18"/>
    </location>
</feature>
<dbReference type="PROSITE" id="PS50059">
    <property type="entry name" value="FKBP_PPIASE"/>
    <property type="match status" value="1"/>
</dbReference>
<keyword evidence="4 5" id="KW-0413">Isomerase</keyword>
<protein>
    <recommendedName>
        <fullName evidence="6">Peptidyl-prolyl cis-trans isomerase</fullName>
        <ecNumber evidence="6">5.2.1.8</ecNumber>
    </recommendedName>
</protein>
<evidence type="ECO:0000256" key="5">
    <source>
        <dbReference type="PROSITE-ProRule" id="PRU00277"/>
    </source>
</evidence>
<dbReference type="PROSITE" id="PS51257">
    <property type="entry name" value="PROKAR_LIPOPROTEIN"/>
    <property type="match status" value="1"/>
</dbReference>
<keyword evidence="3 5" id="KW-0697">Rotamase</keyword>